<dbReference type="PANTHER" id="PTHR30521:SF0">
    <property type="entry name" value="DYP-TYPE PEROXIDASE FAMILY PROTEIN"/>
    <property type="match status" value="1"/>
</dbReference>
<keyword evidence="2 9" id="KW-0575">Peroxidase</keyword>
<accession>A0ABY3VT50</accession>
<organism evidence="9 10">
    <name type="scientific">Mycobacterium paraterrae</name>
    <dbReference type="NCBI Taxonomy" id="577492"/>
    <lineage>
        <taxon>Bacteria</taxon>
        <taxon>Bacillati</taxon>
        <taxon>Actinomycetota</taxon>
        <taxon>Actinomycetes</taxon>
        <taxon>Mycobacteriales</taxon>
        <taxon>Mycobacteriaceae</taxon>
        <taxon>Mycobacterium</taxon>
    </lineage>
</organism>
<dbReference type="NCBIfam" id="TIGR01413">
    <property type="entry name" value="Dyp_perox_fam"/>
    <property type="match status" value="1"/>
</dbReference>
<evidence type="ECO:0000256" key="6">
    <source>
        <dbReference type="ARBA" id="ARBA00025737"/>
    </source>
</evidence>
<reference evidence="9" key="1">
    <citation type="submission" date="2022-08" db="EMBL/GenBank/DDBJ databases">
        <title>Whole genome sequencing of non-tuberculosis mycobacteria type-strains.</title>
        <authorList>
            <person name="Igarashi Y."/>
            <person name="Osugi A."/>
            <person name="Mitarai S."/>
        </authorList>
    </citation>
    <scope>NUCLEOTIDE SEQUENCE</scope>
    <source>
        <strain evidence="9">DSM 45127</strain>
    </source>
</reference>
<dbReference type="InterPro" id="IPR006314">
    <property type="entry name" value="Dyp_peroxidase"/>
</dbReference>
<comment type="similarity">
    <text evidence="6">Belongs to the DyP-type peroxidase family.</text>
</comment>
<dbReference type="PANTHER" id="PTHR30521">
    <property type="entry name" value="DEFERROCHELATASE/PEROXIDASE"/>
    <property type="match status" value="1"/>
</dbReference>
<keyword evidence="3" id="KW-0479">Metal-binding</keyword>
<dbReference type="RefSeq" id="WP_240262093.1">
    <property type="nucleotide sequence ID" value="NZ_CP092488.2"/>
</dbReference>
<dbReference type="EMBL" id="CP092488">
    <property type="protein sequence ID" value="UMB70367.1"/>
    <property type="molecule type" value="Genomic_DNA"/>
</dbReference>
<feature type="domain" description="Dyp-type peroxidase C-terminal" evidence="8">
    <location>
        <begin position="153"/>
        <end position="317"/>
    </location>
</feature>
<dbReference type="Pfam" id="PF04261">
    <property type="entry name" value="Dyp_perox_N"/>
    <property type="match status" value="1"/>
</dbReference>
<feature type="domain" description="Dyp-type peroxidase N-terminal" evidence="7">
    <location>
        <begin position="22"/>
        <end position="150"/>
    </location>
</feature>
<dbReference type="PROSITE" id="PS51404">
    <property type="entry name" value="DYP_PEROXIDASE"/>
    <property type="match status" value="1"/>
</dbReference>
<keyword evidence="10" id="KW-1185">Reference proteome</keyword>
<sequence>MATSFHHGPVGDVRVEPVPDPQPVLAPLTPAAIFLVVTIDDGGEETVHDALSGISGLVRSIGFRDPNKRLSVVTSIGSHAWDRLFEGPRPAELHPFIELVGPRHTAPVTPGDILFHIRGETLDVCFELANYILRSMAGAVTVVDEVHGFRFFDNRDLLGFVDGTENPSGTPAVAATEIGDEDPEFAGGCYVHVQKYLHDMESWGALTVTEQEHVIGRTKLEDIEFDDDEKPANAHIALNVITDDDGTQLQIVRHNMPFGELGKSEFGTYFIGYSRTPQVTERMLHNMFLGDPPGNTDRILDFSTAVTGGLFFSPTVDFLDDPPPLPISSAPAPAVLKTTADGSLAIGSLKGTPQ</sequence>
<dbReference type="GO" id="GO:0004601">
    <property type="term" value="F:peroxidase activity"/>
    <property type="evidence" value="ECO:0007669"/>
    <property type="project" value="UniProtKB-KW"/>
</dbReference>
<evidence type="ECO:0000259" key="8">
    <source>
        <dbReference type="Pfam" id="PF20628"/>
    </source>
</evidence>
<comment type="cofactor">
    <cofactor evidence="1">
        <name>heme b</name>
        <dbReference type="ChEBI" id="CHEBI:60344"/>
    </cofactor>
</comment>
<evidence type="ECO:0000256" key="2">
    <source>
        <dbReference type="ARBA" id="ARBA00022559"/>
    </source>
</evidence>
<gene>
    <name evidence="9" type="ORF">MKK62_03230</name>
</gene>
<proteinExistence type="inferred from homology"/>
<evidence type="ECO:0000313" key="9">
    <source>
        <dbReference type="EMBL" id="UMB70367.1"/>
    </source>
</evidence>
<dbReference type="InterPro" id="IPR048328">
    <property type="entry name" value="Dyp_perox_C"/>
</dbReference>
<protein>
    <submittedName>
        <fullName evidence="9">Dyp-type peroxidase</fullName>
    </submittedName>
</protein>
<keyword evidence="4" id="KW-0560">Oxidoreductase</keyword>
<evidence type="ECO:0000313" key="10">
    <source>
        <dbReference type="Proteomes" id="UP001055336"/>
    </source>
</evidence>
<evidence type="ECO:0000256" key="5">
    <source>
        <dbReference type="ARBA" id="ARBA00023004"/>
    </source>
</evidence>
<evidence type="ECO:0000259" key="7">
    <source>
        <dbReference type="Pfam" id="PF04261"/>
    </source>
</evidence>
<evidence type="ECO:0000256" key="4">
    <source>
        <dbReference type="ARBA" id="ARBA00023002"/>
    </source>
</evidence>
<evidence type="ECO:0000256" key="3">
    <source>
        <dbReference type="ARBA" id="ARBA00022723"/>
    </source>
</evidence>
<name>A0ABY3VT50_9MYCO</name>
<dbReference type="Proteomes" id="UP001055336">
    <property type="component" value="Chromosome"/>
</dbReference>
<dbReference type="Pfam" id="PF20628">
    <property type="entry name" value="Dyp_perox_C"/>
    <property type="match status" value="1"/>
</dbReference>
<dbReference type="InterPro" id="IPR048327">
    <property type="entry name" value="Dyp_perox_N"/>
</dbReference>
<dbReference type="SUPFAM" id="SSF54909">
    <property type="entry name" value="Dimeric alpha+beta barrel"/>
    <property type="match status" value="1"/>
</dbReference>
<keyword evidence="5" id="KW-0408">Iron</keyword>
<evidence type="ECO:0000256" key="1">
    <source>
        <dbReference type="ARBA" id="ARBA00001970"/>
    </source>
</evidence>
<dbReference type="InterPro" id="IPR011008">
    <property type="entry name" value="Dimeric_a/b-barrel"/>
</dbReference>